<feature type="transmembrane region" description="Helical" evidence="6">
    <location>
        <begin position="96"/>
        <end position="116"/>
    </location>
</feature>
<feature type="transmembrane region" description="Helical" evidence="6">
    <location>
        <begin position="223"/>
        <end position="241"/>
    </location>
</feature>
<name>A0A1W1WHK9_SULTA</name>
<dbReference type="Pfam" id="PF07690">
    <property type="entry name" value="MFS_1"/>
    <property type="match status" value="1"/>
</dbReference>
<dbReference type="SUPFAM" id="SSF103473">
    <property type="entry name" value="MFS general substrate transporter"/>
    <property type="match status" value="1"/>
</dbReference>
<feature type="transmembrane region" description="Helical" evidence="6">
    <location>
        <begin position="379"/>
        <end position="397"/>
    </location>
</feature>
<feature type="transmembrane region" description="Helical" evidence="6">
    <location>
        <begin position="122"/>
        <end position="143"/>
    </location>
</feature>
<feature type="domain" description="Major facilitator superfamily (MFS) profile" evidence="7">
    <location>
        <begin position="30"/>
        <end position="403"/>
    </location>
</feature>
<evidence type="ECO:0000313" key="9">
    <source>
        <dbReference type="Proteomes" id="UP000192660"/>
    </source>
</evidence>
<dbReference type="InterPro" id="IPR005829">
    <property type="entry name" value="Sugar_transporter_CS"/>
</dbReference>
<proteinExistence type="predicted"/>
<organism evidence="8 9">
    <name type="scientific">Sulfobacillus thermosulfidooxidans (strain DSM 9293 / VKM B-1269 / AT-1)</name>
    <dbReference type="NCBI Taxonomy" id="929705"/>
    <lineage>
        <taxon>Bacteria</taxon>
        <taxon>Bacillati</taxon>
        <taxon>Bacillota</taxon>
        <taxon>Clostridia</taxon>
        <taxon>Eubacteriales</taxon>
        <taxon>Clostridiales Family XVII. Incertae Sedis</taxon>
        <taxon>Sulfobacillus</taxon>
    </lineage>
</organism>
<evidence type="ECO:0000256" key="2">
    <source>
        <dbReference type="ARBA" id="ARBA00022448"/>
    </source>
</evidence>
<accession>A0A1W1WHK9</accession>
<dbReference type="InterPro" id="IPR020846">
    <property type="entry name" value="MFS_dom"/>
</dbReference>
<dbReference type="Gene3D" id="1.20.1250.20">
    <property type="entry name" value="MFS general substrate transporter like domains"/>
    <property type="match status" value="2"/>
</dbReference>
<reference evidence="9" key="1">
    <citation type="submission" date="2017-04" db="EMBL/GenBank/DDBJ databases">
        <authorList>
            <person name="Varghese N."/>
            <person name="Submissions S."/>
        </authorList>
    </citation>
    <scope>NUCLEOTIDE SEQUENCE [LARGE SCALE GENOMIC DNA]</scope>
    <source>
        <strain evidence="9">DSM 9293</strain>
    </source>
</reference>
<sequence length="409" mass="44159">MSQEASPRLVKGTDTLRARAKHSQAMFIVIVLVAGLPALLEGFDTSLYAFGSPYILKDIHAHNLALLGLIGTAYALGIAVFSLIGGVLFDYFSVKWTVMIAVAVFTIFTLLTGYAPNVVTLFWMRLLVGFGVGMFQPAIITLLGDIFFETRGRGVSVFAVFFGAGVFFSPYVIAPFLPHVEIPFVISALLSVLVLTLFAWIIPPVYKTVTARRAGFRNIFTRNVLFLSLSIFLFGITLFGFRSYFSDYLLFGLHLVKSQAATIASMEGLGGLLLAFPLGYLADKWGRKPLVSVASLLVMLGSLFVFSGIGRVGFLIFATFLFGAGWGVYVDLVSALGQDSVSDVVAGTVTGWLLLVFNVGALVGGPLFGFLLHEGYHEAGIIGIGLPAVLAFLMTLWTQPIRTSNIVSD</sequence>
<feature type="transmembrane region" description="Helical" evidence="6">
    <location>
        <begin position="315"/>
        <end position="337"/>
    </location>
</feature>
<dbReference type="EMBL" id="FWWY01000001">
    <property type="protein sequence ID" value="SMC05757.1"/>
    <property type="molecule type" value="Genomic_DNA"/>
</dbReference>
<dbReference type="PROSITE" id="PS00216">
    <property type="entry name" value="SUGAR_TRANSPORT_1"/>
    <property type="match status" value="1"/>
</dbReference>
<keyword evidence="2" id="KW-0813">Transport</keyword>
<evidence type="ECO:0000256" key="4">
    <source>
        <dbReference type="ARBA" id="ARBA00022989"/>
    </source>
</evidence>
<dbReference type="RefSeq" id="WP_020373598.1">
    <property type="nucleotide sequence ID" value="NZ_FWWY01000001.1"/>
</dbReference>
<evidence type="ECO:0000256" key="6">
    <source>
        <dbReference type="SAM" id="Phobius"/>
    </source>
</evidence>
<dbReference type="GO" id="GO:0022857">
    <property type="term" value="F:transmembrane transporter activity"/>
    <property type="evidence" value="ECO:0007669"/>
    <property type="project" value="InterPro"/>
</dbReference>
<dbReference type="InterPro" id="IPR011701">
    <property type="entry name" value="MFS"/>
</dbReference>
<feature type="transmembrane region" description="Helical" evidence="6">
    <location>
        <begin position="155"/>
        <end position="176"/>
    </location>
</feature>
<dbReference type="PROSITE" id="PS50850">
    <property type="entry name" value="MFS"/>
    <property type="match status" value="1"/>
</dbReference>
<gene>
    <name evidence="8" type="ORF">SAMN00768000_2431</name>
</gene>
<dbReference type="Proteomes" id="UP000192660">
    <property type="component" value="Unassembled WGS sequence"/>
</dbReference>
<feature type="transmembrane region" description="Helical" evidence="6">
    <location>
        <begin position="25"/>
        <end position="43"/>
    </location>
</feature>
<evidence type="ECO:0000313" key="8">
    <source>
        <dbReference type="EMBL" id="SMC05757.1"/>
    </source>
</evidence>
<evidence type="ECO:0000256" key="1">
    <source>
        <dbReference type="ARBA" id="ARBA00004651"/>
    </source>
</evidence>
<evidence type="ECO:0000256" key="3">
    <source>
        <dbReference type="ARBA" id="ARBA00022692"/>
    </source>
</evidence>
<dbReference type="AlphaFoldDB" id="A0A1W1WHK9"/>
<feature type="transmembrane region" description="Helical" evidence="6">
    <location>
        <begin position="349"/>
        <end position="373"/>
    </location>
</feature>
<protein>
    <submittedName>
        <fullName evidence="8">Predicted arabinose efflux permease, MFS family</fullName>
    </submittedName>
</protein>
<keyword evidence="5 6" id="KW-0472">Membrane</keyword>
<feature type="transmembrane region" description="Helical" evidence="6">
    <location>
        <begin position="63"/>
        <end position="89"/>
    </location>
</feature>
<feature type="transmembrane region" description="Helical" evidence="6">
    <location>
        <begin position="289"/>
        <end position="309"/>
    </location>
</feature>
<dbReference type="PANTHER" id="PTHR42718">
    <property type="entry name" value="MAJOR FACILITATOR SUPERFAMILY MULTIDRUG TRANSPORTER MFSC"/>
    <property type="match status" value="1"/>
</dbReference>
<feature type="transmembrane region" description="Helical" evidence="6">
    <location>
        <begin position="261"/>
        <end position="282"/>
    </location>
</feature>
<evidence type="ECO:0000259" key="7">
    <source>
        <dbReference type="PROSITE" id="PS50850"/>
    </source>
</evidence>
<keyword evidence="4 6" id="KW-1133">Transmembrane helix</keyword>
<dbReference type="OrthoDB" id="6360at2"/>
<evidence type="ECO:0000256" key="5">
    <source>
        <dbReference type="ARBA" id="ARBA00023136"/>
    </source>
</evidence>
<dbReference type="GO" id="GO:0005886">
    <property type="term" value="C:plasma membrane"/>
    <property type="evidence" value="ECO:0007669"/>
    <property type="project" value="UniProtKB-SubCell"/>
</dbReference>
<keyword evidence="9" id="KW-1185">Reference proteome</keyword>
<keyword evidence="3 6" id="KW-0812">Transmembrane</keyword>
<dbReference type="PANTHER" id="PTHR42718:SF9">
    <property type="entry name" value="MAJOR FACILITATOR SUPERFAMILY MULTIDRUG TRANSPORTER MFSC"/>
    <property type="match status" value="1"/>
</dbReference>
<dbReference type="InterPro" id="IPR036259">
    <property type="entry name" value="MFS_trans_sf"/>
</dbReference>
<comment type="subcellular location">
    <subcellularLocation>
        <location evidence="1">Cell membrane</location>
        <topology evidence="1">Multi-pass membrane protein</topology>
    </subcellularLocation>
</comment>
<feature type="transmembrane region" description="Helical" evidence="6">
    <location>
        <begin position="182"/>
        <end position="202"/>
    </location>
</feature>